<reference evidence="8 9" key="1">
    <citation type="journal article" date="2016" name="Fungal Biol.">
        <title>The genome of Xylona heveae provides a window into fungal endophytism.</title>
        <authorList>
            <person name="Gazis R."/>
            <person name="Kuo A."/>
            <person name="Riley R."/>
            <person name="LaButti K."/>
            <person name="Lipzen A."/>
            <person name="Lin J."/>
            <person name="Amirebrahimi M."/>
            <person name="Hesse C.N."/>
            <person name="Spatafora J.W."/>
            <person name="Henrissat B."/>
            <person name="Hainaut M."/>
            <person name="Grigoriev I.V."/>
            <person name="Hibbett D.S."/>
        </authorList>
    </citation>
    <scope>NUCLEOTIDE SEQUENCE [LARGE SCALE GENOMIC DNA]</scope>
    <source>
        <strain evidence="8 9">TC161</strain>
    </source>
</reference>
<feature type="domain" description="RING-type" evidence="7">
    <location>
        <begin position="265"/>
        <end position="307"/>
    </location>
</feature>
<name>A0A165G1Z9_XYLHT</name>
<keyword evidence="5" id="KW-0175">Coiled coil</keyword>
<dbReference type="PANTHER" id="PTHR13063:SF10">
    <property type="entry name" value="NITRIC OXIDE SYNTHASE-INTERACTING PROTEIN"/>
    <property type="match status" value="1"/>
</dbReference>
<feature type="compositionally biased region" description="Low complexity" evidence="6">
    <location>
        <begin position="377"/>
        <end position="387"/>
    </location>
</feature>
<evidence type="ECO:0000256" key="3">
    <source>
        <dbReference type="ARBA" id="ARBA00022833"/>
    </source>
</evidence>
<dbReference type="Gene3D" id="3.30.40.10">
    <property type="entry name" value="Zinc/RING finger domain, C3HC4 (zinc finger)"/>
    <property type="match status" value="1"/>
</dbReference>
<evidence type="ECO:0000256" key="4">
    <source>
        <dbReference type="PROSITE-ProRule" id="PRU00175"/>
    </source>
</evidence>
<dbReference type="InterPro" id="IPR027370">
    <property type="entry name" value="Znf-RING_euk"/>
</dbReference>
<accession>A0A165G1Z9</accession>
<sequence length="444" mass="48278">MSHSKRNTSLAFFTSYERSLLKSTWGSQSTRLSRDAFLPFASCRLCLLPSRDPVACATNGDIFCRECAFNNLLAQRKEIKRLEKEMEKKRAELAEQETHDEDEAKQRAIEEFERVQMGLEVKLGAGRKLVGRGGGKVMVEEDVGLDDSPAAVAAGERGKKRKFELDEEELLRIAKEDRGKARKALNEERAKSTAHLPSFWVPSQTPESGSGNSANLYKVEKPPKLNPVCPASDRDRPHNYSLKTLVTVQFTEEKDSKTGELQRVCPSCQKALSNSTKAMLAKPCGHVLCKPCVEKFMAPNLAAPSVPSSSGTSTPASSANTPSATTANTSDPLRHQSLLKAKAKASAHDADHDRPHVHCYVCDADLGPKFPGLLGDTSTTTTNNGTSQATENAPQNDDNDNEKDSKSKKKDKIKPGLVQINCDGTGFAGGGQSKVDKLGVAFQC</sequence>
<dbReference type="RefSeq" id="XP_018187201.1">
    <property type="nucleotide sequence ID" value="XM_018331163.1"/>
</dbReference>
<feature type="compositionally biased region" description="Low complexity" evidence="6">
    <location>
        <begin position="304"/>
        <end position="330"/>
    </location>
</feature>
<dbReference type="InterPro" id="IPR017907">
    <property type="entry name" value="Znf_RING_CS"/>
</dbReference>
<gene>
    <name evidence="8" type="ORF">L228DRAFT_239606</name>
</gene>
<evidence type="ECO:0000256" key="5">
    <source>
        <dbReference type="SAM" id="Coils"/>
    </source>
</evidence>
<dbReference type="Pfam" id="PF13445">
    <property type="entry name" value="zf-RING_UBOX"/>
    <property type="match status" value="1"/>
</dbReference>
<dbReference type="GO" id="GO:0061630">
    <property type="term" value="F:ubiquitin protein ligase activity"/>
    <property type="evidence" value="ECO:0007669"/>
    <property type="project" value="InterPro"/>
</dbReference>
<keyword evidence="1" id="KW-0479">Metal-binding</keyword>
<dbReference type="GeneID" id="28896300"/>
<dbReference type="InParanoid" id="A0A165G1Z9"/>
<dbReference type="PANTHER" id="PTHR13063">
    <property type="entry name" value="ENOS INTERACTING PROTEIN"/>
    <property type="match status" value="1"/>
</dbReference>
<dbReference type="GO" id="GO:0008270">
    <property type="term" value="F:zinc ion binding"/>
    <property type="evidence" value="ECO:0007669"/>
    <property type="project" value="UniProtKB-KW"/>
</dbReference>
<dbReference type="AlphaFoldDB" id="A0A165G1Z9"/>
<feature type="compositionally biased region" description="Basic and acidic residues" evidence="6">
    <location>
        <begin position="179"/>
        <end position="191"/>
    </location>
</feature>
<dbReference type="PROSITE" id="PS50089">
    <property type="entry name" value="ZF_RING_2"/>
    <property type="match status" value="1"/>
</dbReference>
<dbReference type="InterPro" id="IPR013083">
    <property type="entry name" value="Znf_RING/FYVE/PHD"/>
</dbReference>
<dbReference type="PROSITE" id="PS00518">
    <property type="entry name" value="ZF_RING_1"/>
    <property type="match status" value="1"/>
</dbReference>
<feature type="compositionally biased region" description="Polar residues" evidence="6">
    <location>
        <begin position="201"/>
        <end position="215"/>
    </location>
</feature>
<evidence type="ECO:0000256" key="1">
    <source>
        <dbReference type="ARBA" id="ARBA00022723"/>
    </source>
</evidence>
<organism evidence="8 9">
    <name type="scientific">Xylona heveae (strain CBS 132557 / TC161)</name>
    <dbReference type="NCBI Taxonomy" id="1328760"/>
    <lineage>
        <taxon>Eukaryota</taxon>
        <taxon>Fungi</taxon>
        <taxon>Dikarya</taxon>
        <taxon>Ascomycota</taxon>
        <taxon>Pezizomycotina</taxon>
        <taxon>Xylonomycetes</taxon>
        <taxon>Xylonales</taxon>
        <taxon>Xylonaceae</taxon>
        <taxon>Xylona</taxon>
    </lineage>
</organism>
<dbReference type="GO" id="GO:0005634">
    <property type="term" value="C:nucleus"/>
    <property type="evidence" value="ECO:0007669"/>
    <property type="project" value="TreeGrafter"/>
</dbReference>
<dbReference type="OMA" id="QINCDGT"/>
<dbReference type="EMBL" id="KV407460">
    <property type="protein sequence ID" value="KZF21646.1"/>
    <property type="molecule type" value="Genomic_DNA"/>
</dbReference>
<evidence type="ECO:0000256" key="6">
    <source>
        <dbReference type="SAM" id="MobiDB-lite"/>
    </source>
</evidence>
<keyword evidence="2 4" id="KW-0863">Zinc-finger</keyword>
<feature type="region of interest" description="Disordered" evidence="6">
    <location>
        <begin position="179"/>
        <end position="221"/>
    </location>
</feature>
<dbReference type="Proteomes" id="UP000076632">
    <property type="component" value="Unassembled WGS sequence"/>
</dbReference>
<dbReference type="OrthoDB" id="116827at2759"/>
<feature type="region of interest" description="Disordered" evidence="6">
    <location>
        <begin position="304"/>
        <end position="332"/>
    </location>
</feature>
<evidence type="ECO:0000259" key="7">
    <source>
        <dbReference type="PROSITE" id="PS50089"/>
    </source>
</evidence>
<dbReference type="STRING" id="1328760.A0A165G1Z9"/>
<dbReference type="InterPro" id="IPR001841">
    <property type="entry name" value="Znf_RING"/>
</dbReference>
<evidence type="ECO:0000313" key="9">
    <source>
        <dbReference type="Proteomes" id="UP000076632"/>
    </source>
</evidence>
<proteinExistence type="predicted"/>
<evidence type="ECO:0000313" key="8">
    <source>
        <dbReference type="EMBL" id="KZF21646.1"/>
    </source>
</evidence>
<dbReference type="FunFam" id="3.30.40.10:FF:000673">
    <property type="entry name" value="RING finger domain protein, putative"/>
    <property type="match status" value="1"/>
</dbReference>
<protein>
    <recommendedName>
        <fullName evidence="7">RING-type domain-containing protein</fullName>
    </recommendedName>
</protein>
<keyword evidence="3" id="KW-0862">Zinc</keyword>
<dbReference type="InterPro" id="IPR016818">
    <property type="entry name" value="NOSIP"/>
</dbReference>
<feature type="coiled-coil region" evidence="5">
    <location>
        <begin position="65"/>
        <end position="99"/>
    </location>
</feature>
<evidence type="ECO:0000256" key="2">
    <source>
        <dbReference type="ARBA" id="ARBA00022771"/>
    </source>
</evidence>
<dbReference type="SUPFAM" id="SSF57850">
    <property type="entry name" value="RING/U-box"/>
    <property type="match status" value="1"/>
</dbReference>
<feature type="region of interest" description="Disordered" evidence="6">
    <location>
        <begin position="373"/>
        <end position="415"/>
    </location>
</feature>
<keyword evidence="9" id="KW-1185">Reference proteome</keyword>